<dbReference type="CDD" id="cd00564">
    <property type="entry name" value="TMP_TenI"/>
    <property type="match status" value="1"/>
</dbReference>
<dbReference type="GO" id="GO:0004789">
    <property type="term" value="F:thiamine-phosphate diphosphorylase activity"/>
    <property type="evidence" value="ECO:0007669"/>
    <property type="project" value="UniProtKB-UniRule"/>
</dbReference>
<dbReference type="InterPro" id="IPR034291">
    <property type="entry name" value="TMP_synthase"/>
</dbReference>
<comment type="pathway">
    <text evidence="1 9 11">Cofactor biosynthesis; thiamine diphosphate biosynthesis; thiamine phosphate from 4-amino-2-methyl-5-diphosphomethylpyrimidine and 4-methyl-5-(2-phosphoethyl)-thiazole: step 1/1.</text>
</comment>
<comment type="function">
    <text evidence="9">Condenses 4-methyl-5-(beta-hydroxyethyl)thiazole monophosphate (THZ-P) and 2-methyl-4-amino-5-hydroxymethyl pyrimidine pyrophosphate (HMP-PP) to form thiamine monophosphate (TMP).</text>
</comment>
<proteinExistence type="inferred from homology"/>
<dbReference type="GO" id="GO:0000287">
    <property type="term" value="F:magnesium ion binding"/>
    <property type="evidence" value="ECO:0007669"/>
    <property type="project" value="UniProtKB-UniRule"/>
</dbReference>
<dbReference type="GO" id="GO:0009229">
    <property type="term" value="P:thiamine diphosphate biosynthetic process"/>
    <property type="evidence" value="ECO:0007669"/>
    <property type="project" value="UniProtKB-UniRule"/>
</dbReference>
<keyword evidence="5 9" id="KW-0784">Thiamine biosynthesis</keyword>
<dbReference type="InterPro" id="IPR013785">
    <property type="entry name" value="Aldolase_TIM"/>
</dbReference>
<dbReference type="Gene3D" id="3.20.20.70">
    <property type="entry name" value="Aldolase class I"/>
    <property type="match status" value="1"/>
</dbReference>
<organism evidence="13 14">
    <name type="scientific">Acidithiobacillus thiooxidans</name>
    <name type="common">Thiobacillus thiooxidans</name>
    <dbReference type="NCBI Taxonomy" id="930"/>
    <lineage>
        <taxon>Bacteria</taxon>
        <taxon>Pseudomonadati</taxon>
        <taxon>Pseudomonadota</taxon>
        <taxon>Acidithiobacillia</taxon>
        <taxon>Acidithiobacillales</taxon>
        <taxon>Acidithiobacillaceae</taxon>
        <taxon>Acidithiobacillus</taxon>
    </lineage>
</organism>
<evidence type="ECO:0000259" key="12">
    <source>
        <dbReference type="Pfam" id="PF02581"/>
    </source>
</evidence>
<feature type="binding site" evidence="9">
    <location>
        <begin position="143"/>
        <end position="145"/>
    </location>
    <ligand>
        <name>2-[(2R,5Z)-2-carboxy-4-methylthiazol-5(2H)-ylidene]ethyl phosphate</name>
        <dbReference type="ChEBI" id="CHEBI:62899"/>
    </ligand>
</feature>
<dbReference type="PANTHER" id="PTHR20857:SF15">
    <property type="entry name" value="THIAMINE-PHOSPHATE SYNTHASE"/>
    <property type="match status" value="1"/>
</dbReference>
<evidence type="ECO:0000256" key="9">
    <source>
        <dbReference type="HAMAP-Rule" id="MF_00097"/>
    </source>
</evidence>
<comment type="similarity">
    <text evidence="9 10">Belongs to the thiamine-phosphate synthase family.</text>
</comment>
<accession>A0A1C2IQ53</accession>
<evidence type="ECO:0000313" key="13">
    <source>
        <dbReference type="EMBL" id="OCX72873.1"/>
    </source>
</evidence>
<sequence length="222" mass="23854">MPVKTRKAIAGLYAITDPHWMPEAVFLDKAEAALRGGARILQYRDKGDPWQEHARRRRQAGALRELCTQYGALFVVNDDPDLVRAVQAPALHVGAEDAPLAELRQAFGRDLCIGVSCYASLDKAREAVKAGADYVAFGAFFASPSKPQAPRVDLQVLRKARAELNIPLVAIGGITEDNGGALIAAGADALAVISGVFASEQVEAAARRFAALFDHPRNIPKE</sequence>
<feature type="binding site" evidence="9">
    <location>
        <begin position="42"/>
        <end position="46"/>
    </location>
    <ligand>
        <name>4-amino-2-methyl-5-(diphosphooxymethyl)pyrimidine</name>
        <dbReference type="ChEBI" id="CHEBI:57841"/>
    </ligand>
</feature>
<dbReference type="InterPro" id="IPR036206">
    <property type="entry name" value="ThiamineP_synth_sf"/>
</dbReference>
<comment type="catalytic activity">
    <reaction evidence="8 9 10">
        <text>2-[(2R,5Z)-2-carboxy-4-methylthiazol-5(2H)-ylidene]ethyl phosphate + 4-amino-2-methyl-5-(diphosphooxymethyl)pyrimidine + 2 H(+) = thiamine phosphate + CO2 + diphosphate</text>
        <dbReference type="Rhea" id="RHEA:47844"/>
        <dbReference type="ChEBI" id="CHEBI:15378"/>
        <dbReference type="ChEBI" id="CHEBI:16526"/>
        <dbReference type="ChEBI" id="CHEBI:33019"/>
        <dbReference type="ChEBI" id="CHEBI:37575"/>
        <dbReference type="ChEBI" id="CHEBI:57841"/>
        <dbReference type="ChEBI" id="CHEBI:62899"/>
        <dbReference type="EC" id="2.5.1.3"/>
    </reaction>
</comment>
<reference evidence="13 14" key="1">
    <citation type="journal article" date="2016" name="Int. J. Mol. Sci.">
        <title>Comparative genomics of the extreme acidophile Acidithiobacillus thiooxidans reveals intraspecific divergence and niche adaptation.</title>
        <authorList>
            <person name="Zhang X."/>
            <person name="Feng X."/>
            <person name="Tao J."/>
            <person name="Ma L."/>
            <person name="Xiao Y."/>
            <person name="Liang Y."/>
            <person name="Liu X."/>
            <person name="Yin H."/>
        </authorList>
    </citation>
    <scope>NUCLEOTIDE SEQUENCE [LARGE SCALE GENOMIC DNA]</scope>
    <source>
        <strain evidence="13 14">A02</strain>
    </source>
</reference>
<dbReference type="eggNOG" id="COG0352">
    <property type="taxonomic scope" value="Bacteria"/>
</dbReference>
<comment type="catalytic activity">
    <reaction evidence="7 9 10">
        <text>2-(2-carboxy-4-methylthiazol-5-yl)ethyl phosphate + 4-amino-2-methyl-5-(diphosphooxymethyl)pyrimidine + 2 H(+) = thiamine phosphate + CO2 + diphosphate</text>
        <dbReference type="Rhea" id="RHEA:47848"/>
        <dbReference type="ChEBI" id="CHEBI:15378"/>
        <dbReference type="ChEBI" id="CHEBI:16526"/>
        <dbReference type="ChEBI" id="CHEBI:33019"/>
        <dbReference type="ChEBI" id="CHEBI:37575"/>
        <dbReference type="ChEBI" id="CHEBI:57841"/>
        <dbReference type="ChEBI" id="CHEBI:62890"/>
        <dbReference type="EC" id="2.5.1.3"/>
    </reaction>
</comment>
<evidence type="ECO:0000256" key="1">
    <source>
        <dbReference type="ARBA" id="ARBA00005165"/>
    </source>
</evidence>
<protein>
    <recommendedName>
        <fullName evidence="9">Thiamine-phosphate synthase</fullName>
        <shortName evidence="9">TP synthase</shortName>
        <shortName evidence="9">TPS</shortName>
        <ecNumber evidence="9">2.5.1.3</ecNumber>
    </recommendedName>
    <alternativeName>
        <fullName evidence="9">Thiamine-phosphate pyrophosphorylase</fullName>
        <shortName evidence="9">TMP pyrophosphorylase</shortName>
        <shortName evidence="9">TMP-PPase</shortName>
    </alternativeName>
</protein>
<feature type="binding site" evidence="9">
    <location>
        <position position="116"/>
    </location>
    <ligand>
        <name>4-amino-2-methyl-5-(diphosphooxymethyl)pyrimidine</name>
        <dbReference type="ChEBI" id="CHEBI:57841"/>
    </ligand>
</feature>
<dbReference type="NCBIfam" id="TIGR00693">
    <property type="entry name" value="thiE"/>
    <property type="match status" value="1"/>
</dbReference>
<evidence type="ECO:0000256" key="5">
    <source>
        <dbReference type="ARBA" id="ARBA00022977"/>
    </source>
</evidence>
<dbReference type="RefSeq" id="WP_065957796.1">
    <property type="nucleotide sequence ID" value="NZ_LWRZ01000061.1"/>
</dbReference>
<evidence type="ECO:0000256" key="8">
    <source>
        <dbReference type="ARBA" id="ARBA00047883"/>
    </source>
</evidence>
<evidence type="ECO:0000256" key="10">
    <source>
        <dbReference type="RuleBase" id="RU003826"/>
    </source>
</evidence>
<evidence type="ECO:0000256" key="3">
    <source>
        <dbReference type="ARBA" id="ARBA00022723"/>
    </source>
</evidence>
<evidence type="ECO:0000256" key="4">
    <source>
        <dbReference type="ARBA" id="ARBA00022842"/>
    </source>
</evidence>
<dbReference type="EMBL" id="LWSA01000129">
    <property type="protein sequence ID" value="OCX72873.1"/>
    <property type="molecule type" value="Genomic_DNA"/>
</dbReference>
<evidence type="ECO:0000256" key="6">
    <source>
        <dbReference type="ARBA" id="ARBA00047334"/>
    </source>
</evidence>
<feature type="binding site" evidence="9">
    <location>
        <position position="97"/>
    </location>
    <ligand>
        <name>Mg(2+)</name>
        <dbReference type="ChEBI" id="CHEBI:18420"/>
    </ligand>
</feature>
<comment type="cofactor">
    <cofactor evidence="9">
        <name>Mg(2+)</name>
        <dbReference type="ChEBI" id="CHEBI:18420"/>
    </cofactor>
    <text evidence="9">Binds 1 Mg(2+) ion per subunit.</text>
</comment>
<dbReference type="GO" id="GO:0005737">
    <property type="term" value="C:cytoplasm"/>
    <property type="evidence" value="ECO:0007669"/>
    <property type="project" value="TreeGrafter"/>
</dbReference>
<dbReference type="InterPro" id="IPR022998">
    <property type="entry name" value="ThiamineP_synth_TenI"/>
</dbReference>
<dbReference type="PANTHER" id="PTHR20857">
    <property type="entry name" value="THIAMINE-PHOSPHATE PYROPHOSPHORYLASE"/>
    <property type="match status" value="1"/>
</dbReference>
<dbReference type="UniPathway" id="UPA00060">
    <property type="reaction ID" value="UER00141"/>
</dbReference>
<keyword evidence="4 9" id="KW-0460">Magnesium</keyword>
<evidence type="ECO:0000256" key="7">
    <source>
        <dbReference type="ARBA" id="ARBA00047851"/>
    </source>
</evidence>
<gene>
    <name evidence="9" type="primary">thiE</name>
    <name evidence="13" type="ORF">A6P07_09375</name>
</gene>
<feature type="binding site" evidence="9">
    <location>
        <position position="78"/>
    </location>
    <ligand>
        <name>Mg(2+)</name>
        <dbReference type="ChEBI" id="CHEBI:18420"/>
    </ligand>
</feature>
<feature type="binding site" evidence="9">
    <location>
        <position position="146"/>
    </location>
    <ligand>
        <name>4-amino-2-methyl-5-(diphosphooxymethyl)pyrimidine</name>
        <dbReference type="ChEBI" id="CHEBI:57841"/>
    </ligand>
</feature>
<dbReference type="AlphaFoldDB" id="A0A1C2IQ53"/>
<feature type="binding site" evidence="9">
    <location>
        <position position="77"/>
    </location>
    <ligand>
        <name>4-amino-2-methyl-5-(diphosphooxymethyl)pyrimidine</name>
        <dbReference type="ChEBI" id="CHEBI:57841"/>
    </ligand>
</feature>
<evidence type="ECO:0000313" key="14">
    <source>
        <dbReference type="Proteomes" id="UP000094893"/>
    </source>
</evidence>
<dbReference type="EC" id="2.5.1.3" evidence="9"/>
<keyword evidence="3 9" id="KW-0479">Metal-binding</keyword>
<dbReference type="STRING" id="930.GCA_002079865_02969"/>
<dbReference type="HAMAP" id="MF_00097">
    <property type="entry name" value="TMP_synthase"/>
    <property type="match status" value="1"/>
</dbReference>
<dbReference type="SUPFAM" id="SSF51391">
    <property type="entry name" value="Thiamin phosphate synthase"/>
    <property type="match status" value="1"/>
</dbReference>
<comment type="caution">
    <text evidence="13">The sequence shown here is derived from an EMBL/GenBank/DDBJ whole genome shotgun (WGS) entry which is preliminary data.</text>
</comment>
<dbReference type="Proteomes" id="UP000094893">
    <property type="component" value="Unassembled WGS sequence"/>
</dbReference>
<keyword evidence="2 9" id="KW-0808">Transferase</keyword>
<evidence type="ECO:0000256" key="11">
    <source>
        <dbReference type="RuleBase" id="RU004253"/>
    </source>
</evidence>
<evidence type="ECO:0000256" key="2">
    <source>
        <dbReference type="ARBA" id="ARBA00022679"/>
    </source>
</evidence>
<comment type="catalytic activity">
    <reaction evidence="6 9 10">
        <text>4-methyl-5-(2-phosphooxyethyl)-thiazole + 4-amino-2-methyl-5-(diphosphooxymethyl)pyrimidine + H(+) = thiamine phosphate + diphosphate</text>
        <dbReference type="Rhea" id="RHEA:22328"/>
        <dbReference type="ChEBI" id="CHEBI:15378"/>
        <dbReference type="ChEBI" id="CHEBI:33019"/>
        <dbReference type="ChEBI" id="CHEBI:37575"/>
        <dbReference type="ChEBI" id="CHEBI:57841"/>
        <dbReference type="ChEBI" id="CHEBI:58296"/>
        <dbReference type="EC" id="2.5.1.3"/>
    </reaction>
</comment>
<feature type="domain" description="Thiamine phosphate synthase/TenI" evidence="12">
    <location>
        <begin position="12"/>
        <end position="196"/>
    </location>
</feature>
<name>A0A1C2IQ53_ACITH</name>
<dbReference type="Pfam" id="PF02581">
    <property type="entry name" value="TMP-TENI"/>
    <property type="match status" value="1"/>
</dbReference>
<dbReference type="GO" id="GO:0009228">
    <property type="term" value="P:thiamine biosynthetic process"/>
    <property type="evidence" value="ECO:0007669"/>
    <property type="project" value="UniProtKB-KW"/>
</dbReference>
<feature type="binding site" evidence="9">
    <location>
        <position position="173"/>
    </location>
    <ligand>
        <name>2-[(2R,5Z)-2-carboxy-4-methylthiazol-5(2H)-ylidene]ethyl phosphate</name>
        <dbReference type="ChEBI" id="CHEBI:62899"/>
    </ligand>
</feature>
<feature type="binding site" evidence="9">
    <location>
        <begin position="193"/>
        <end position="194"/>
    </location>
    <ligand>
        <name>2-[(2R,5Z)-2-carboxy-4-methylthiazol-5(2H)-ylidene]ethyl phosphate</name>
        <dbReference type="ChEBI" id="CHEBI:62899"/>
    </ligand>
</feature>